<comment type="caution">
    <text evidence="1">The sequence shown here is derived from an EMBL/GenBank/DDBJ whole genome shotgun (WGS) entry which is preliminary data.</text>
</comment>
<proteinExistence type="predicted"/>
<organism evidence="1 2">
    <name type="scientific">Trifolium pratense</name>
    <name type="common">Red clover</name>
    <dbReference type="NCBI Taxonomy" id="57577"/>
    <lineage>
        <taxon>Eukaryota</taxon>
        <taxon>Viridiplantae</taxon>
        <taxon>Streptophyta</taxon>
        <taxon>Embryophyta</taxon>
        <taxon>Tracheophyta</taxon>
        <taxon>Spermatophyta</taxon>
        <taxon>Magnoliopsida</taxon>
        <taxon>eudicotyledons</taxon>
        <taxon>Gunneridae</taxon>
        <taxon>Pentapetalae</taxon>
        <taxon>rosids</taxon>
        <taxon>fabids</taxon>
        <taxon>Fabales</taxon>
        <taxon>Fabaceae</taxon>
        <taxon>Papilionoideae</taxon>
        <taxon>50 kb inversion clade</taxon>
        <taxon>NPAAA clade</taxon>
        <taxon>Hologalegina</taxon>
        <taxon>IRL clade</taxon>
        <taxon>Trifolieae</taxon>
        <taxon>Trifolium</taxon>
    </lineage>
</organism>
<evidence type="ECO:0000313" key="2">
    <source>
        <dbReference type="Proteomes" id="UP000236291"/>
    </source>
</evidence>
<dbReference type="AlphaFoldDB" id="A0A2K3KCU5"/>
<name>A0A2K3KCU5_TRIPR</name>
<reference evidence="1 2" key="2">
    <citation type="journal article" date="2017" name="Front. Plant Sci.">
        <title>Gene Classification and Mining of Molecular Markers Useful in Red Clover (Trifolium pratense) Breeding.</title>
        <authorList>
            <person name="Istvanek J."/>
            <person name="Dluhosova J."/>
            <person name="Dluhos P."/>
            <person name="Patkova L."/>
            <person name="Nedelnik J."/>
            <person name="Repkova J."/>
        </authorList>
    </citation>
    <scope>NUCLEOTIDE SEQUENCE [LARGE SCALE GENOMIC DNA]</scope>
    <source>
        <strain evidence="2">cv. Tatra</strain>
        <tissue evidence="1">Young leaves</tissue>
    </source>
</reference>
<sequence length="110" mass="12176">TSAVEETLPQPSVQNNAKQVTIPNCFGDTYTGPTLSTWDYFQDSFVITGGRLDKHSIGSIKRKFEELIDISSNMNATLDKAKGRSMPLSFYLEEMPGGTTNFQIPLLVRA</sequence>
<evidence type="ECO:0000313" key="1">
    <source>
        <dbReference type="EMBL" id="PNX64135.1"/>
    </source>
</evidence>
<reference evidence="1 2" key="1">
    <citation type="journal article" date="2014" name="Am. J. Bot.">
        <title>Genome assembly and annotation for red clover (Trifolium pratense; Fabaceae).</title>
        <authorList>
            <person name="Istvanek J."/>
            <person name="Jaros M."/>
            <person name="Krenek A."/>
            <person name="Repkova J."/>
        </authorList>
    </citation>
    <scope>NUCLEOTIDE SEQUENCE [LARGE SCALE GENOMIC DNA]</scope>
    <source>
        <strain evidence="2">cv. Tatra</strain>
        <tissue evidence="1">Young leaves</tissue>
    </source>
</reference>
<dbReference type="Proteomes" id="UP000236291">
    <property type="component" value="Unassembled WGS sequence"/>
</dbReference>
<protein>
    <submittedName>
        <fullName evidence="1">Uncharacterized protein</fullName>
    </submittedName>
</protein>
<dbReference type="EMBL" id="ASHM01162234">
    <property type="protein sequence ID" value="PNX64135.1"/>
    <property type="molecule type" value="Genomic_DNA"/>
</dbReference>
<feature type="non-terminal residue" evidence="1">
    <location>
        <position position="1"/>
    </location>
</feature>
<feature type="non-terminal residue" evidence="1">
    <location>
        <position position="110"/>
    </location>
</feature>
<gene>
    <name evidence="1" type="ORF">L195_g061969</name>
</gene>
<accession>A0A2K3KCU5</accession>